<dbReference type="EMBL" id="FONW01000002">
    <property type="protein sequence ID" value="SFF09997.1"/>
    <property type="molecule type" value="Genomic_DNA"/>
</dbReference>
<sequence>MLTLNLGLLRIRTNRLMNPVCKKYFLGQSLLKKLQQEGKSIDQKDWKTQQVTGRDSFVNPQKKTGVLKTVFFLSSSPLTYNILSQMNSFFFICLDCPPRTVGYHSP</sequence>
<dbReference type="Proteomes" id="UP000198964">
    <property type="component" value="Unassembled WGS sequence"/>
</dbReference>
<organism evidence="1 2">
    <name type="scientific">Sunxiuqinia elliptica</name>
    <dbReference type="NCBI Taxonomy" id="655355"/>
    <lineage>
        <taxon>Bacteria</taxon>
        <taxon>Pseudomonadati</taxon>
        <taxon>Bacteroidota</taxon>
        <taxon>Bacteroidia</taxon>
        <taxon>Marinilabiliales</taxon>
        <taxon>Prolixibacteraceae</taxon>
        <taxon>Sunxiuqinia</taxon>
    </lineage>
</organism>
<protein>
    <submittedName>
        <fullName evidence="1">Uncharacterized protein</fullName>
    </submittedName>
</protein>
<reference evidence="1 2" key="1">
    <citation type="submission" date="2016-10" db="EMBL/GenBank/DDBJ databases">
        <authorList>
            <person name="de Groot N.N."/>
        </authorList>
    </citation>
    <scope>NUCLEOTIDE SEQUENCE [LARGE SCALE GENOMIC DNA]</scope>
    <source>
        <strain evidence="1 2">CGMCC 1.9156</strain>
    </source>
</reference>
<accession>A0A1I2FYV7</accession>
<gene>
    <name evidence="1" type="ORF">SAMN05216283_102664</name>
</gene>
<dbReference type="AlphaFoldDB" id="A0A1I2FYV7"/>
<evidence type="ECO:0000313" key="1">
    <source>
        <dbReference type="EMBL" id="SFF09997.1"/>
    </source>
</evidence>
<proteinExistence type="predicted"/>
<evidence type="ECO:0000313" key="2">
    <source>
        <dbReference type="Proteomes" id="UP000198964"/>
    </source>
</evidence>
<keyword evidence="2" id="KW-1185">Reference proteome</keyword>
<name>A0A1I2FYV7_9BACT</name>